<dbReference type="AlphaFoldDB" id="A0A8S1NYC9"/>
<organism evidence="1 2">
    <name type="scientific">Paramecium sonneborni</name>
    <dbReference type="NCBI Taxonomy" id="65129"/>
    <lineage>
        <taxon>Eukaryota</taxon>
        <taxon>Sar</taxon>
        <taxon>Alveolata</taxon>
        <taxon>Ciliophora</taxon>
        <taxon>Intramacronucleata</taxon>
        <taxon>Oligohymenophorea</taxon>
        <taxon>Peniculida</taxon>
        <taxon>Parameciidae</taxon>
        <taxon>Paramecium</taxon>
    </lineage>
</organism>
<evidence type="ECO:0000313" key="2">
    <source>
        <dbReference type="Proteomes" id="UP000692954"/>
    </source>
</evidence>
<sequence>MNEQEFMKQTAQIFCQDPKIRQSQCIDQRMQLYDEILCKTLGKVYPVKDQTFNQDCQLEKLPQQNTLLDSFIKNLLMSDKGAIFCYNQYQQNRLPQPKIQQNQNQQRSLRQHPNYQQYQQQERYNNNDFQIPSQQRHVMIERQNHQSYQGFPQPFNNSQLYHSRNFNQQNDHDNIYTFDIIEESKRRRIQQIQNYRYK</sequence>
<protein>
    <submittedName>
        <fullName evidence="1">Uncharacterized protein</fullName>
    </submittedName>
</protein>
<accession>A0A8S1NYC9</accession>
<dbReference type="EMBL" id="CAJJDN010000064">
    <property type="protein sequence ID" value="CAD8095471.1"/>
    <property type="molecule type" value="Genomic_DNA"/>
</dbReference>
<dbReference type="Proteomes" id="UP000692954">
    <property type="component" value="Unassembled WGS sequence"/>
</dbReference>
<name>A0A8S1NYC9_9CILI</name>
<keyword evidence="2" id="KW-1185">Reference proteome</keyword>
<dbReference type="OrthoDB" id="308269at2759"/>
<reference evidence="1" key="1">
    <citation type="submission" date="2021-01" db="EMBL/GenBank/DDBJ databases">
        <authorList>
            <consortium name="Genoscope - CEA"/>
            <person name="William W."/>
        </authorList>
    </citation>
    <scope>NUCLEOTIDE SEQUENCE</scope>
</reference>
<evidence type="ECO:0000313" key="1">
    <source>
        <dbReference type="EMBL" id="CAD8095471.1"/>
    </source>
</evidence>
<proteinExistence type="predicted"/>
<comment type="caution">
    <text evidence="1">The sequence shown here is derived from an EMBL/GenBank/DDBJ whole genome shotgun (WGS) entry which is preliminary data.</text>
</comment>
<gene>
    <name evidence="1" type="ORF">PSON_ATCC_30995.1.T0640192</name>
</gene>